<feature type="transmembrane region" description="Helical" evidence="1">
    <location>
        <begin position="32"/>
        <end position="52"/>
    </location>
</feature>
<evidence type="ECO:0000256" key="1">
    <source>
        <dbReference type="SAM" id="Phobius"/>
    </source>
</evidence>
<protein>
    <submittedName>
        <fullName evidence="2">Putative membrane protein</fullName>
    </submittedName>
</protein>
<name>A0A0R1MUK3_9LACO</name>
<feature type="transmembrane region" description="Helical" evidence="1">
    <location>
        <begin position="145"/>
        <end position="163"/>
    </location>
</feature>
<feature type="transmembrane region" description="Helical" evidence="1">
    <location>
        <begin position="246"/>
        <end position="262"/>
    </location>
</feature>
<keyword evidence="1" id="KW-1133">Transmembrane helix</keyword>
<dbReference type="OrthoDB" id="2240371at2"/>
<evidence type="ECO:0000313" key="3">
    <source>
        <dbReference type="Proteomes" id="UP000051330"/>
    </source>
</evidence>
<feature type="transmembrane region" description="Helical" evidence="1">
    <location>
        <begin position="461"/>
        <end position="479"/>
    </location>
</feature>
<accession>A0A0R1MUK3</accession>
<sequence>MVRKLRPAFFPAFLAICLLVGVVVNLLKEKAILTSFTILIVSVLVLLVSHWLSPILNRLSTTQVRWVIAIGLVVMVVGQILIVTFLPVTVYHDAYRVLSQADKMAAGKDTWNITYFWRYPNNVPLAYFLSLWFRLTNLVHLSTNVAVHILSLLALDGFIGLLLNTIHRITPRRSVLLGALAFIVLTPFAYTYFLQVFYSDLPAMIVLLVIFRTLTFWPSKTRRQRILAGIGLCLTVLIGQLLRPNLIVLIPAIIVIGVLVMLKKGWRTVRLGVPMLLILLGFSLSVPANQGIRKVSNFEPHAAFALPVTSWILMGTNTQSQGMYSGSDIGHEIKLSSTARQTYDMDTIVTRIKKLGPVGIVKLWLDKLSILLDVRSIQTWGDGGYRAAPSWYQQHAAFFETLVALSYQIATDVLLLLVAWRLLAWRPRIDRPADAVLMLTIVTALGYLAFHTLLWEVEERYGQAILPLLFYQLAALPVVTVTERKRQPLTMVLSAVAAGCILLGLAPVIASYSTQNIVVAAQRSQLSAQYHAKPAKVNPGTVLTERVDLNHTASYFSVQIHLKSQVQVTLENLSDHRIYLLQYHGDVYRWIHSLPQGQYDIVVKNTSSIPQRVDVVRTQHYQLAYYPLIINGHVHTDDSFVYTALATK</sequence>
<feature type="transmembrane region" description="Helical" evidence="1">
    <location>
        <begin position="269"/>
        <end position="288"/>
    </location>
</feature>
<keyword evidence="1" id="KW-0472">Membrane</keyword>
<keyword evidence="3" id="KW-1185">Reference proteome</keyword>
<dbReference type="EMBL" id="AZEC01000010">
    <property type="protein sequence ID" value="KRL11918.1"/>
    <property type="molecule type" value="Genomic_DNA"/>
</dbReference>
<evidence type="ECO:0000313" key="2">
    <source>
        <dbReference type="EMBL" id="KRL11918.1"/>
    </source>
</evidence>
<feature type="transmembrane region" description="Helical" evidence="1">
    <location>
        <begin position="175"/>
        <end position="195"/>
    </location>
</feature>
<feature type="transmembrane region" description="Helical" evidence="1">
    <location>
        <begin position="64"/>
        <end position="86"/>
    </location>
</feature>
<keyword evidence="1" id="KW-0812">Transmembrane</keyword>
<dbReference type="RefSeq" id="WP_057821227.1">
    <property type="nucleotide sequence ID" value="NZ_AZEC01000010.1"/>
</dbReference>
<organism evidence="2 3">
    <name type="scientific">Schleiferilactobacillus perolens DSM 12744</name>
    <dbReference type="NCBI Taxonomy" id="1423792"/>
    <lineage>
        <taxon>Bacteria</taxon>
        <taxon>Bacillati</taxon>
        <taxon>Bacillota</taxon>
        <taxon>Bacilli</taxon>
        <taxon>Lactobacillales</taxon>
        <taxon>Lactobacillaceae</taxon>
        <taxon>Schleiferilactobacillus</taxon>
    </lineage>
</organism>
<dbReference type="STRING" id="1423792.FD09_GL000526"/>
<feature type="transmembrane region" description="Helical" evidence="1">
    <location>
        <begin position="435"/>
        <end position="455"/>
    </location>
</feature>
<feature type="transmembrane region" description="Helical" evidence="1">
    <location>
        <begin position="405"/>
        <end position="423"/>
    </location>
</feature>
<feature type="transmembrane region" description="Helical" evidence="1">
    <location>
        <begin position="201"/>
        <end position="217"/>
    </location>
</feature>
<feature type="transmembrane region" description="Helical" evidence="1">
    <location>
        <begin position="7"/>
        <end position="26"/>
    </location>
</feature>
<gene>
    <name evidence="2" type="ORF">FD09_GL000526</name>
</gene>
<dbReference type="AlphaFoldDB" id="A0A0R1MUK3"/>
<dbReference type="PATRIC" id="fig|1423792.3.peg.535"/>
<dbReference type="Proteomes" id="UP000051330">
    <property type="component" value="Unassembled WGS sequence"/>
</dbReference>
<proteinExistence type="predicted"/>
<feature type="transmembrane region" description="Helical" evidence="1">
    <location>
        <begin position="491"/>
        <end position="512"/>
    </location>
</feature>
<reference evidence="2 3" key="1">
    <citation type="journal article" date="2015" name="Genome Announc.">
        <title>Expanding the biotechnology potential of lactobacilli through comparative genomics of 213 strains and associated genera.</title>
        <authorList>
            <person name="Sun Z."/>
            <person name="Harris H.M."/>
            <person name="McCann A."/>
            <person name="Guo C."/>
            <person name="Argimon S."/>
            <person name="Zhang W."/>
            <person name="Yang X."/>
            <person name="Jeffery I.B."/>
            <person name="Cooney J.C."/>
            <person name="Kagawa T.F."/>
            <person name="Liu W."/>
            <person name="Song Y."/>
            <person name="Salvetti E."/>
            <person name="Wrobel A."/>
            <person name="Rasinkangas P."/>
            <person name="Parkhill J."/>
            <person name="Rea M.C."/>
            <person name="O'Sullivan O."/>
            <person name="Ritari J."/>
            <person name="Douillard F.P."/>
            <person name="Paul Ross R."/>
            <person name="Yang R."/>
            <person name="Briner A.E."/>
            <person name="Felis G.E."/>
            <person name="de Vos W.M."/>
            <person name="Barrangou R."/>
            <person name="Klaenhammer T.R."/>
            <person name="Caufield P.W."/>
            <person name="Cui Y."/>
            <person name="Zhang H."/>
            <person name="O'Toole P.W."/>
        </authorList>
    </citation>
    <scope>NUCLEOTIDE SEQUENCE [LARGE SCALE GENOMIC DNA]</scope>
    <source>
        <strain evidence="2 3">DSM 12744</strain>
    </source>
</reference>
<comment type="caution">
    <text evidence="2">The sequence shown here is derived from an EMBL/GenBank/DDBJ whole genome shotgun (WGS) entry which is preliminary data.</text>
</comment>